<proteinExistence type="predicted"/>
<dbReference type="EMBL" id="GBRH01269968">
    <property type="protein sequence ID" value="JAD27927.1"/>
    <property type="molecule type" value="Transcribed_RNA"/>
</dbReference>
<reference evidence="1" key="1">
    <citation type="submission" date="2014-09" db="EMBL/GenBank/DDBJ databases">
        <authorList>
            <person name="Magalhaes I.L.F."/>
            <person name="Oliveira U."/>
            <person name="Santos F.R."/>
            <person name="Vidigal T.H.D.A."/>
            <person name="Brescovit A.D."/>
            <person name="Santos A.J."/>
        </authorList>
    </citation>
    <scope>NUCLEOTIDE SEQUENCE</scope>
    <source>
        <tissue evidence="1">Shoot tissue taken approximately 20 cm above the soil surface</tissue>
    </source>
</reference>
<reference evidence="1" key="2">
    <citation type="journal article" date="2015" name="Data Brief">
        <title>Shoot transcriptome of the giant reed, Arundo donax.</title>
        <authorList>
            <person name="Barrero R.A."/>
            <person name="Guerrero F.D."/>
            <person name="Moolhuijzen P."/>
            <person name="Goolsby J.A."/>
            <person name="Tidwell J."/>
            <person name="Bellgard S.E."/>
            <person name="Bellgard M.I."/>
        </authorList>
    </citation>
    <scope>NUCLEOTIDE SEQUENCE</scope>
    <source>
        <tissue evidence="1">Shoot tissue taken approximately 20 cm above the soil surface</tissue>
    </source>
</reference>
<accession>A0A0A9PS37</accession>
<evidence type="ECO:0000313" key="1">
    <source>
        <dbReference type="EMBL" id="JAD27927.1"/>
    </source>
</evidence>
<name>A0A0A9PS37_ARUDO</name>
<protein>
    <submittedName>
        <fullName evidence="1">Uncharacterized protein</fullName>
    </submittedName>
</protein>
<dbReference type="AlphaFoldDB" id="A0A0A9PS37"/>
<sequence>MDLLESPGWLAMQADCRLHLPLLVLLLSSAAQSTHLCSTPLLHFSASGGGGMPLYCTSTDFYSDRFLR</sequence>
<organism evidence="1">
    <name type="scientific">Arundo donax</name>
    <name type="common">Giant reed</name>
    <name type="synonym">Donax arundinaceus</name>
    <dbReference type="NCBI Taxonomy" id="35708"/>
    <lineage>
        <taxon>Eukaryota</taxon>
        <taxon>Viridiplantae</taxon>
        <taxon>Streptophyta</taxon>
        <taxon>Embryophyta</taxon>
        <taxon>Tracheophyta</taxon>
        <taxon>Spermatophyta</taxon>
        <taxon>Magnoliopsida</taxon>
        <taxon>Liliopsida</taxon>
        <taxon>Poales</taxon>
        <taxon>Poaceae</taxon>
        <taxon>PACMAD clade</taxon>
        <taxon>Arundinoideae</taxon>
        <taxon>Arundineae</taxon>
        <taxon>Arundo</taxon>
    </lineage>
</organism>